<evidence type="ECO:0000313" key="2">
    <source>
        <dbReference type="EMBL" id="PHH54999.1"/>
    </source>
</evidence>
<reference evidence="2 3" key="2">
    <citation type="journal article" date="2013" name="IMA Fungus">
        <title>IMA Genome-F 1: Ceratocystis fimbriata: Draft nuclear genome sequence for the plant pathogen, Ceratocystis fimbriata.</title>
        <authorList>
            <person name="Wilken P.M."/>
            <person name="Steenkamp E.T."/>
            <person name="Wingfield M.J."/>
            <person name="de Beer Z.W."/>
            <person name="Wingfield B.D."/>
        </authorList>
    </citation>
    <scope>NUCLEOTIDE SEQUENCE [LARGE SCALE GENOMIC DNA]</scope>
    <source>
        <strain evidence="2 3">CBS 114723</strain>
    </source>
</reference>
<gene>
    <name evidence="2" type="ORF">CFIMG_007587RA00001</name>
</gene>
<evidence type="ECO:0008006" key="4">
    <source>
        <dbReference type="Google" id="ProtNLM"/>
    </source>
</evidence>
<dbReference type="EMBL" id="APWK03000016">
    <property type="protein sequence ID" value="PHH54999.1"/>
    <property type="molecule type" value="Genomic_DNA"/>
</dbReference>
<proteinExistence type="predicted"/>
<protein>
    <recommendedName>
        <fullName evidence="4">DNA/RNA-binding protein Alba-like domain-containing protein</fullName>
    </recommendedName>
</protein>
<dbReference type="Proteomes" id="UP000222788">
    <property type="component" value="Unassembled WGS sequence"/>
</dbReference>
<reference evidence="2 3" key="1">
    <citation type="journal article" date="2013" name="Fungal Biol.">
        <title>Analysis of microsatellite markers in the genome of the plant pathogen Ceratocystis fimbriata.</title>
        <authorList>
            <person name="Simpson M.C."/>
            <person name="Wilken P.M."/>
            <person name="Coetzee M.P."/>
            <person name="Wingfield M.J."/>
            <person name="Wingfield B.D."/>
        </authorList>
    </citation>
    <scope>NUCLEOTIDE SEQUENCE [LARGE SCALE GENOMIC DNA]</scope>
    <source>
        <strain evidence="2 3">CBS 114723</strain>
    </source>
</reference>
<keyword evidence="3" id="KW-1185">Reference proteome</keyword>
<organism evidence="2 3">
    <name type="scientific">Ceratocystis fimbriata CBS 114723</name>
    <dbReference type="NCBI Taxonomy" id="1035309"/>
    <lineage>
        <taxon>Eukaryota</taxon>
        <taxon>Fungi</taxon>
        <taxon>Dikarya</taxon>
        <taxon>Ascomycota</taxon>
        <taxon>Pezizomycotina</taxon>
        <taxon>Sordariomycetes</taxon>
        <taxon>Hypocreomycetidae</taxon>
        <taxon>Microascales</taxon>
        <taxon>Ceratocystidaceae</taxon>
        <taxon>Ceratocystis</taxon>
    </lineage>
</organism>
<evidence type="ECO:0000256" key="1">
    <source>
        <dbReference type="SAM" id="MobiDB-lite"/>
    </source>
</evidence>
<feature type="region of interest" description="Disordered" evidence="1">
    <location>
        <begin position="188"/>
        <end position="215"/>
    </location>
</feature>
<dbReference type="OrthoDB" id="424402at2759"/>
<sequence>MAYASASNKRKHVSSASPSAKKPRLQPDAEENSAGAQVTEDKSSAVPAPQQPTALANGPSTPLPMTAHEPLLSTLSAKYSVLALSVISSSQLRTRITRALNHLSAANNGNVAGQPALVFLHARPGDVGKMISIAEKVKCLMAAEGKPWVQYNRLFESASKPKGKKLSKHAGLIKSNGGAEKIVAVSVGSDAQAAQEPDAQDIHDNSNDEDDDDDYFESTARRFDKAANPPEPTRLTMSLSIFLSTTPIPELRNIRHVSIQSSKDTVE</sequence>
<comment type="caution">
    <text evidence="2">The sequence shown here is derived from an EMBL/GenBank/DDBJ whole genome shotgun (WGS) entry which is preliminary data.</text>
</comment>
<feature type="compositionally biased region" description="Polar residues" evidence="1">
    <location>
        <begin position="51"/>
        <end position="60"/>
    </location>
</feature>
<accession>A0A2C5X1S8</accession>
<dbReference type="AlphaFoldDB" id="A0A2C5X1S8"/>
<evidence type="ECO:0000313" key="3">
    <source>
        <dbReference type="Proteomes" id="UP000222788"/>
    </source>
</evidence>
<feature type="region of interest" description="Disordered" evidence="1">
    <location>
        <begin position="1"/>
        <end position="67"/>
    </location>
</feature>
<name>A0A2C5X1S8_9PEZI</name>